<dbReference type="EMBL" id="AZNH01000030">
    <property type="protein sequence ID" value="KID85441.1"/>
    <property type="molecule type" value="Genomic_DNA"/>
</dbReference>
<proteinExistence type="predicted"/>
<comment type="caution">
    <text evidence="2">The sequence shown here is derived from an EMBL/GenBank/DDBJ whole genome shotgun (WGS) entry which is preliminary data.</text>
</comment>
<keyword evidence="3" id="KW-1185">Reference proteome</keyword>
<evidence type="ECO:0000313" key="3">
    <source>
        <dbReference type="Proteomes" id="UP000031192"/>
    </source>
</evidence>
<accession>A0A0B4H6P6</accession>
<evidence type="ECO:0000256" key="1">
    <source>
        <dbReference type="SAM" id="MobiDB-lite"/>
    </source>
</evidence>
<protein>
    <submittedName>
        <fullName evidence="2">Uncharacterized protein</fullName>
    </submittedName>
</protein>
<feature type="compositionally biased region" description="Polar residues" evidence="1">
    <location>
        <begin position="9"/>
        <end position="19"/>
    </location>
</feature>
<evidence type="ECO:0000313" key="2">
    <source>
        <dbReference type="EMBL" id="KID85441.1"/>
    </source>
</evidence>
<dbReference type="HOGENOM" id="CLU_154025_0_0_1"/>
<gene>
    <name evidence="2" type="ORF">MGU_07303</name>
</gene>
<sequence length="90" mass="9615">MLTDGVPNGVTQGNATTTDGGLEALRSKRDTCRKAENPDLTEIKKNNRAMRDLEKKASKKAKLKRSTEEAVTLATKGADKASKAKGKAAK</sequence>
<feature type="region of interest" description="Disordered" evidence="1">
    <location>
        <begin position="1"/>
        <end position="90"/>
    </location>
</feature>
<dbReference type="Proteomes" id="UP000031192">
    <property type="component" value="Unassembled WGS sequence"/>
</dbReference>
<feature type="compositionally biased region" description="Basic and acidic residues" evidence="1">
    <location>
        <begin position="25"/>
        <end position="56"/>
    </location>
</feature>
<dbReference type="AlphaFoldDB" id="A0A0B4H6P6"/>
<reference evidence="2 3" key="1">
    <citation type="journal article" date="2014" name="Proc. Natl. Acad. Sci. U.S.A.">
        <title>Trajectory and genomic determinants of fungal-pathogen speciation and host adaptation.</title>
        <authorList>
            <person name="Hu X."/>
            <person name="Xiao G."/>
            <person name="Zheng P."/>
            <person name="Shang Y."/>
            <person name="Su Y."/>
            <person name="Zhang X."/>
            <person name="Liu X."/>
            <person name="Zhan S."/>
            <person name="St Leger R.J."/>
            <person name="Wang C."/>
        </authorList>
    </citation>
    <scope>NUCLEOTIDE SEQUENCE [LARGE SCALE GENOMIC DNA]</scope>
    <source>
        <strain evidence="2 3">ARSEF 977</strain>
    </source>
</reference>
<organism evidence="2 3">
    <name type="scientific">Metarhizium guizhouense (strain ARSEF 977)</name>
    <dbReference type="NCBI Taxonomy" id="1276136"/>
    <lineage>
        <taxon>Eukaryota</taxon>
        <taxon>Fungi</taxon>
        <taxon>Dikarya</taxon>
        <taxon>Ascomycota</taxon>
        <taxon>Pezizomycotina</taxon>
        <taxon>Sordariomycetes</taxon>
        <taxon>Hypocreomycetidae</taxon>
        <taxon>Hypocreales</taxon>
        <taxon>Clavicipitaceae</taxon>
        <taxon>Metarhizium</taxon>
    </lineage>
</organism>
<name>A0A0B4H6P6_METGA</name>